<protein>
    <recommendedName>
        <fullName evidence="2">BRCT domain-containing protein</fullName>
    </recommendedName>
</protein>
<dbReference type="PROSITE" id="PS50172">
    <property type="entry name" value="BRCT"/>
    <property type="match status" value="1"/>
</dbReference>
<reference evidence="3 4" key="1">
    <citation type="submission" date="2018-11" db="EMBL/GenBank/DDBJ databases">
        <authorList>
            <consortium name="Pathogen Informatics"/>
        </authorList>
    </citation>
    <scope>NUCLEOTIDE SEQUENCE [LARGE SCALE GENOMIC DNA]</scope>
</reference>
<evidence type="ECO:0000313" key="3">
    <source>
        <dbReference type="EMBL" id="VDN16974.1"/>
    </source>
</evidence>
<dbReference type="AlphaFoldDB" id="A0A3P7LJG4"/>
<proteinExistence type="predicted"/>
<gene>
    <name evidence="3" type="ORF">DILT_LOCUS12805</name>
</gene>
<dbReference type="SUPFAM" id="SSF52113">
    <property type="entry name" value="BRCT domain"/>
    <property type="match status" value="1"/>
</dbReference>
<feature type="compositionally biased region" description="Polar residues" evidence="1">
    <location>
        <begin position="29"/>
        <end position="38"/>
    </location>
</feature>
<dbReference type="CDD" id="cd00027">
    <property type="entry name" value="BRCT"/>
    <property type="match status" value="1"/>
</dbReference>
<sequence>MRHRLLAKALTPADHDVIRTHFRPLEDNIASTAKQTPGLSREEESVAGQTPSPRRRWQQTKSRRRKRSIFDLELPKPTESASATDRVEERIPIALVQSPTVLDSNDRRQSMRLRTKRRQSVVVDAEISLNSCSVVITPISKRSSLEEFLIGDGAPYHFKLSKQTSDSTDIPAKPRELLFTGLNSEERQILISLLRTSSLGEKEISPVINHRLCGHQRPRGGADSSTCLDDLDSAAWRVTDAFNRSTVTHLVSPKPFVRTVNLFKCILANVPVVSQEWVVQSAQRNSYAYLKGPFFFISYDTVIHLIVCKADF</sequence>
<accession>A0A3P7LJG4</accession>
<keyword evidence="4" id="KW-1185">Reference proteome</keyword>
<dbReference type="InterPro" id="IPR001357">
    <property type="entry name" value="BRCT_dom"/>
</dbReference>
<evidence type="ECO:0000259" key="2">
    <source>
        <dbReference type="PROSITE" id="PS50172"/>
    </source>
</evidence>
<feature type="compositionally biased region" description="Basic residues" evidence="1">
    <location>
        <begin position="53"/>
        <end position="67"/>
    </location>
</feature>
<dbReference type="Gene3D" id="3.40.50.10190">
    <property type="entry name" value="BRCT domain"/>
    <property type="match status" value="1"/>
</dbReference>
<organism evidence="3 4">
    <name type="scientific">Dibothriocephalus latus</name>
    <name type="common">Fish tapeworm</name>
    <name type="synonym">Diphyllobothrium latum</name>
    <dbReference type="NCBI Taxonomy" id="60516"/>
    <lineage>
        <taxon>Eukaryota</taxon>
        <taxon>Metazoa</taxon>
        <taxon>Spiralia</taxon>
        <taxon>Lophotrochozoa</taxon>
        <taxon>Platyhelminthes</taxon>
        <taxon>Cestoda</taxon>
        <taxon>Eucestoda</taxon>
        <taxon>Diphyllobothriidea</taxon>
        <taxon>Diphyllobothriidae</taxon>
        <taxon>Dibothriocephalus</taxon>
    </lineage>
</organism>
<evidence type="ECO:0000313" key="4">
    <source>
        <dbReference type="Proteomes" id="UP000281553"/>
    </source>
</evidence>
<feature type="domain" description="BRCT" evidence="2">
    <location>
        <begin position="237"/>
        <end position="286"/>
    </location>
</feature>
<dbReference type="SMART" id="SM00292">
    <property type="entry name" value="BRCT"/>
    <property type="match status" value="1"/>
</dbReference>
<evidence type="ECO:0000256" key="1">
    <source>
        <dbReference type="SAM" id="MobiDB-lite"/>
    </source>
</evidence>
<feature type="region of interest" description="Disordered" evidence="1">
    <location>
        <begin position="28"/>
        <end position="86"/>
    </location>
</feature>
<name>A0A3P7LJG4_DIBLA</name>
<dbReference type="Proteomes" id="UP000281553">
    <property type="component" value="Unassembled WGS sequence"/>
</dbReference>
<dbReference type="OrthoDB" id="10063861at2759"/>
<dbReference type="InterPro" id="IPR036420">
    <property type="entry name" value="BRCT_dom_sf"/>
</dbReference>
<dbReference type="EMBL" id="UYRU01067751">
    <property type="protein sequence ID" value="VDN16974.1"/>
    <property type="molecule type" value="Genomic_DNA"/>
</dbReference>